<keyword evidence="1" id="KW-0732">Signal</keyword>
<dbReference type="Gene3D" id="2.30.180.10">
    <property type="entry name" value="FAS1 domain"/>
    <property type="match status" value="2"/>
</dbReference>
<feature type="chain" id="PRO_5013231152" description="FAS1 domain-containing protein" evidence="1">
    <location>
        <begin position="22"/>
        <end position="350"/>
    </location>
</feature>
<reference evidence="3 4" key="1">
    <citation type="submission" date="2016-06" db="EMBL/GenBank/DDBJ databases">
        <authorList>
            <person name="Kjaerup R.B."/>
            <person name="Dalgaard T.S."/>
            <person name="Juul-Madsen H.R."/>
        </authorList>
    </citation>
    <scope>NUCLEOTIDE SEQUENCE [LARGE SCALE GENOMIC DNA]</scope>
</reference>
<proteinExistence type="predicted"/>
<dbReference type="PANTHER" id="PTHR10900">
    <property type="entry name" value="PERIOSTIN-RELATED"/>
    <property type="match status" value="1"/>
</dbReference>
<dbReference type="PANTHER" id="PTHR10900:SF77">
    <property type="entry name" value="FI19380P1"/>
    <property type="match status" value="1"/>
</dbReference>
<dbReference type="PROSITE" id="PS50213">
    <property type="entry name" value="FAS1"/>
    <property type="match status" value="1"/>
</dbReference>
<accession>A0A1X7RMJ8</accession>
<dbReference type="InterPro" id="IPR000782">
    <property type="entry name" value="FAS1_domain"/>
</dbReference>
<name>A0A1X7RMJ8_ZYMT9</name>
<dbReference type="Proteomes" id="UP000215127">
    <property type="component" value="Chromosome 3"/>
</dbReference>
<dbReference type="InterPro" id="IPR036378">
    <property type="entry name" value="FAS1_dom_sf"/>
</dbReference>
<dbReference type="Pfam" id="PF02469">
    <property type="entry name" value="Fasciclin"/>
    <property type="match status" value="1"/>
</dbReference>
<dbReference type="STRING" id="1276538.A0A1X7RMJ8"/>
<organism evidence="3 4">
    <name type="scientific">Zymoseptoria tritici (strain ST99CH_3D7)</name>
    <dbReference type="NCBI Taxonomy" id="1276538"/>
    <lineage>
        <taxon>Eukaryota</taxon>
        <taxon>Fungi</taxon>
        <taxon>Dikarya</taxon>
        <taxon>Ascomycota</taxon>
        <taxon>Pezizomycotina</taxon>
        <taxon>Dothideomycetes</taxon>
        <taxon>Dothideomycetidae</taxon>
        <taxon>Mycosphaerellales</taxon>
        <taxon>Mycosphaerellaceae</taxon>
        <taxon>Zymoseptoria</taxon>
    </lineage>
</organism>
<keyword evidence="4" id="KW-1185">Reference proteome</keyword>
<dbReference type="InterPro" id="IPR050904">
    <property type="entry name" value="Adhesion/Biosynth-related"/>
</dbReference>
<evidence type="ECO:0000313" key="3">
    <source>
        <dbReference type="EMBL" id="SMQ48642.1"/>
    </source>
</evidence>
<protein>
    <recommendedName>
        <fullName evidence="2">FAS1 domain-containing protein</fullName>
    </recommendedName>
</protein>
<dbReference type="SUPFAM" id="SSF82153">
    <property type="entry name" value="FAS1 domain"/>
    <property type="match status" value="2"/>
</dbReference>
<sequence length="350" mass="37681">MNSILHLSLLLCSLWSHTTQAVPAASGQGQDPVLTTVKNTPDLSTFYSLILSTGGDSGKPGPELEERFNDLRQGLKYTVLAPTNEAFANVDPAVLEELKSPKLFALLNSFLLNHILPDDNQDLSSTTVKAIGGFTFTFDAQGGIKTNEGLHSSETPHDTQAHLIRGADGQYERIPAGNGAVFKIDRFVDSYLTYLGEQLPSDTGDFPAIEVKSGTMADIISKDGNFSQLYEVLSQTDPAFLERLGVSVQDGSSSKNTIYLAPNNAAFAVLPPVTIPKSEQPSNSDLVNHLLQAGFGELAADSRRVNILNGLNVTLAGGRASNARVDRRLCVSNGCVWATERWIDPVFGLF</sequence>
<feature type="signal peptide" evidence="1">
    <location>
        <begin position="1"/>
        <end position="21"/>
    </location>
</feature>
<evidence type="ECO:0000256" key="1">
    <source>
        <dbReference type="SAM" id="SignalP"/>
    </source>
</evidence>
<dbReference type="AlphaFoldDB" id="A0A1X7RMJ8"/>
<evidence type="ECO:0000313" key="4">
    <source>
        <dbReference type="Proteomes" id="UP000215127"/>
    </source>
</evidence>
<evidence type="ECO:0000259" key="2">
    <source>
        <dbReference type="PROSITE" id="PS50213"/>
    </source>
</evidence>
<feature type="domain" description="FAS1" evidence="2">
    <location>
        <begin position="30"/>
        <end position="188"/>
    </location>
</feature>
<dbReference type="EMBL" id="LT853694">
    <property type="protein sequence ID" value="SMQ48642.1"/>
    <property type="molecule type" value="Genomic_DNA"/>
</dbReference>
<gene>
    <name evidence="3" type="ORF">ZT3D7_G3792</name>
</gene>